<dbReference type="InterPro" id="IPR029052">
    <property type="entry name" value="Metallo-depent_PP-like"/>
</dbReference>
<dbReference type="GO" id="GO:0046872">
    <property type="term" value="F:metal ion binding"/>
    <property type="evidence" value="ECO:0007669"/>
    <property type="project" value="UniProtKB-KW"/>
</dbReference>
<proteinExistence type="inferred from homology"/>
<dbReference type="AlphaFoldDB" id="A0A2T0B9Z1"/>
<dbReference type="Proteomes" id="UP000239471">
    <property type="component" value="Unassembled WGS sequence"/>
</dbReference>
<evidence type="ECO:0000313" key="4">
    <source>
        <dbReference type="EMBL" id="PRR80721.1"/>
    </source>
</evidence>
<dbReference type="EC" id="3.1.4.-" evidence="2"/>
<dbReference type="InterPro" id="IPR000979">
    <property type="entry name" value="Phosphodiesterase_MJ0936/Vps29"/>
</dbReference>
<name>A0A2T0B9Z1_9CLOT</name>
<dbReference type="CDD" id="cd00841">
    <property type="entry name" value="MPP_YfcE"/>
    <property type="match status" value="1"/>
</dbReference>
<dbReference type="GO" id="GO:0016787">
    <property type="term" value="F:hydrolase activity"/>
    <property type="evidence" value="ECO:0007669"/>
    <property type="project" value="UniProtKB-UniRule"/>
</dbReference>
<evidence type="ECO:0000256" key="1">
    <source>
        <dbReference type="ARBA" id="ARBA00008950"/>
    </source>
</evidence>
<gene>
    <name evidence="4" type="primary">yfcE</name>
    <name evidence="4" type="ORF">CLVI_30120</name>
</gene>
<dbReference type="Gene3D" id="3.60.21.10">
    <property type="match status" value="1"/>
</dbReference>
<accession>A0A2T0B9Z1</accession>
<dbReference type="PANTHER" id="PTHR11124">
    <property type="entry name" value="VACUOLAR SORTING PROTEIN VPS29"/>
    <property type="match status" value="1"/>
</dbReference>
<comment type="similarity">
    <text evidence="1 2">Belongs to the metallophosphoesterase superfamily. YfcE family.</text>
</comment>
<evidence type="ECO:0000313" key="5">
    <source>
        <dbReference type="Proteomes" id="UP000239471"/>
    </source>
</evidence>
<evidence type="ECO:0000256" key="2">
    <source>
        <dbReference type="RuleBase" id="RU362039"/>
    </source>
</evidence>
<keyword evidence="5" id="KW-1185">Reference proteome</keyword>
<dbReference type="InterPro" id="IPR024654">
    <property type="entry name" value="Calcineurin-like_PHP_lpxH"/>
</dbReference>
<sequence>MLLIAVISDTHNMKRYIELGRNYIKEADVLIHLGDNSEDIKELTRDFTGDVYGVSGNCDYSNAYPMEQVLNIMGKKIFLTHGHIYGVKENLNNIYYRANELNADIVLFGHTHENLLKREGEIVFMNPGSISLPRLRGRYVGFIELEEEKTPHIYLKEVKAF</sequence>
<comment type="caution">
    <text evidence="4">The sequence shown here is derived from an EMBL/GenBank/DDBJ whole genome shotgun (WGS) entry which is preliminary data.</text>
</comment>
<dbReference type="EMBL" id="PVXQ01000044">
    <property type="protein sequence ID" value="PRR80721.1"/>
    <property type="molecule type" value="Genomic_DNA"/>
</dbReference>
<dbReference type="InterPro" id="IPR041802">
    <property type="entry name" value="MPP_YfcE"/>
</dbReference>
<keyword evidence="2" id="KW-0479">Metal-binding</keyword>
<comment type="cofactor">
    <cofactor evidence="2">
        <name>a divalent metal cation</name>
        <dbReference type="ChEBI" id="CHEBI:60240"/>
    </cofactor>
</comment>
<dbReference type="SUPFAM" id="SSF56300">
    <property type="entry name" value="Metallo-dependent phosphatases"/>
    <property type="match status" value="1"/>
</dbReference>
<keyword evidence="4" id="KW-0378">Hydrolase</keyword>
<dbReference type="NCBIfam" id="TIGR00040">
    <property type="entry name" value="yfcE"/>
    <property type="match status" value="1"/>
</dbReference>
<reference evidence="4 5" key="1">
    <citation type="submission" date="2018-03" db="EMBL/GenBank/DDBJ databases">
        <title>Genome sequence of Clostridium vincentii DSM 10228.</title>
        <authorList>
            <person name="Poehlein A."/>
            <person name="Daniel R."/>
        </authorList>
    </citation>
    <scope>NUCLEOTIDE SEQUENCE [LARGE SCALE GENOMIC DNA]</scope>
    <source>
        <strain evidence="4 5">DSM 10228</strain>
    </source>
</reference>
<feature type="domain" description="Calcineurin-like phosphoesterase" evidence="3">
    <location>
        <begin position="3"/>
        <end position="145"/>
    </location>
</feature>
<protein>
    <recommendedName>
        <fullName evidence="2">Phosphoesterase</fullName>
        <ecNumber evidence="2">3.1.4.-</ecNumber>
    </recommendedName>
</protein>
<evidence type="ECO:0000259" key="3">
    <source>
        <dbReference type="Pfam" id="PF12850"/>
    </source>
</evidence>
<dbReference type="Pfam" id="PF12850">
    <property type="entry name" value="Metallophos_2"/>
    <property type="match status" value="1"/>
</dbReference>
<organism evidence="4 5">
    <name type="scientific">Clostridium vincentii</name>
    <dbReference type="NCBI Taxonomy" id="52704"/>
    <lineage>
        <taxon>Bacteria</taxon>
        <taxon>Bacillati</taxon>
        <taxon>Bacillota</taxon>
        <taxon>Clostridia</taxon>
        <taxon>Eubacteriales</taxon>
        <taxon>Clostridiaceae</taxon>
        <taxon>Clostridium</taxon>
    </lineage>
</organism>